<dbReference type="GO" id="GO:0005634">
    <property type="term" value="C:nucleus"/>
    <property type="evidence" value="ECO:0007669"/>
    <property type="project" value="UniProtKB-SubCell"/>
</dbReference>
<evidence type="ECO:0000256" key="1">
    <source>
        <dbReference type="ARBA" id="ARBA00004123"/>
    </source>
</evidence>
<dbReference type="PROSITE" id="PS50071">
    <property type="entry name" value="HOMEOBOX_2"/>
    <property type="match status" value="1"/>
</dbReference>
<feature type="compositionally biased region" description="Basic and acidic residues" evidence="4">
    <location>
        <begin position="23"/>
        <end position="34"/>
    </location>
</feature>
<feature type="DNA-binding region" description="Homeobox" evidence="2">
    <location>
        <begin position="106"/>
        <end position="170"/>
    </location>
</feature>
<evidence type="ECO:0000259" key="5">
    <source>
        <dbReference type="PROSITE" id="PS50071"/>
    </source>
</evidence>
<sequence length="282" mass="31627">MRERERGEEMERQDASDSGADGTRSREIGEERGEGDRVAEGVLCVKVMTDEQVEVLRRQIAVYATICEQLVEMHRAFAADQDSLAGLKLGSGYCESMMASGGHKMIPRQRWCPTTKQLQMLENIFDQGNGTPSKQRIKEITLELSLHGQISEMNVYNWFQNRRARSKRKQTAPSNTEYEVDTDCESPNFKIFKSDELPHEDQLVGTDNYPIHNAQVSNALHPLGPESNQTLGTHGSNESSKSGGMSYQNFLSSQRVDQLMENMDIPGSFSPFHPGKSYGMIG</sequence>
<feature type="compositionally biased region" description="Basic and acidic residues" evidence="4">
    <location>
        <begin position="1"/>
        <end position="15"/>
    </location>
</feature>
<evidence type="ECO:0000256" key="2">
    <source>
        <dbReference type="PROSITE-ProRule" id="PRU00108"/>
    </source>
</evidence>
<dbReference type="GO" id="GO:0003677">
    <property type="term" value="F:DNA binding"/>
    <property type="evidence" value="ECO:0007669"/>
    <property type="project" value="UniProtKB-UniRule"/>
</dbReference>
<dbReference type="Proteomes" id="UP000317650">
    <property type="component" value="Chromosome 10"/>
</dbReference>
<evidence type="ECO:0000313" key="6">
    <source>
        <dbReference type="EMBL" id="THU54079.1"/>
    </source>
</evidence>
<dbReference type="SUPFAM" id="SSF46689">
    <property type="entry name" value="Homeodomain-like"/>
    <property type="match status" value="1"/>
</dbReference>
<comment type="subcellular location">
    <subcellularLocation>
        <location evidence="1 2 3">Nucleus</location>
    </subcellularLocation>
</comment>
<dbReference type="GO" id="GO:0003700">
    <property type="term" value="F:DNA-binding transcription factor activity"/>
    <property type="evidence" value="ECO:0007669"/>
    <property type="project" value="InterPro"/>
</dbReference>
<dbReference type="AlphaFoldDB" id="A0A4S8IZL2"/>
<dbReference type="InterPro" id="IPR001356">
    <property type="entry name" value="HD"/>
</dbReference>
<reference evidence="6 7" key="1">
    <citation type="journal article" date="2019" name="Nat. Plants">
        <title>Genome sequencing of Musa balbisiana reveals subgenome evolution and function divergence in polyploid bananas.</title>
        <authorList>
            <person name="Yao X."/>
        </authorList>
    </citation>
    <scope>NUCLEOTIDE SEQUENCE [LARGE SCALE GENOMIC DNA]</scope>
    <source>
        <strain evidence="7">cv. DH-PKW</strain>
        <tissue evidence="6">Leaves</tissue>
    </source>
</reference>
<dbReference type="InterPro" id="IPR009057">
    <property type="entry name" value="Homeodomain-like_sf"/>
</dbReference>
<feature type="region of interest" description="Disordered" evidence="4">
    <location>
        <begin position="219"/>
        <end position="247"/>
    </location>
</feature>
<gene>
    <name evidence="6" type="ORF">C4D60_Mb10t21240</name>
</gene>
<organism evidence="6 7">
    <name type="scientific">Musa balbisiana</name>
    <name type="common">Banana</name>
    <dbReference type="NCBI Taxonomy" id="52838"/>
    <lineage>
        <taxon>Eukaryota</taxon>
        <taxon>Viridiplantae</taxon>
        <taxon>Streptophyta</taxon>
        <taxon>Embryophyta</taxon>
        <taxon>Tracheophyta</taxon>
        <taxon>Spermatophyta</taxon>
        <taxon>Magnoliopsida</taxon>
        <taxon>Liliopsida</taxon>
        <taxon>Zingiberales</taxon>
        <taxon>Musaceae</taxon>
        <taxon>Musa</taxon>
    </lineage>
</organism>
<keyword evidence="2 3" id="KW-0371">Homeobox</keyword>
<feature type="region of interest" description="Disordered" evidence="4">
    <location>
        <begin position="1"/>
        <end position="34"/>
    </location>
</feature>
<keyword evidence="2 3" id="KW-0238">DNA-binding</keyword>
<protein>
    <recommendedName>
        <fullName evidence="5">Homeobox domain-containing protein</fullName>
    </recommendedName>
</protein>
<dbReference type="Pfam" id="PF00046">
    <property type="entry name" value="Homeodomain"/>
    <property type="match status" value="1"/>
</dbReference>
<name>A0A4S8IZL2_MUSBA</name>
<evidence type="ECO:0000313" key="7">
    <source>
        <dbReference type="Proteomes" id="UP000317650"/>
    </source>
</evidence>
<comment type="caution">
    <text evidence="6">The sequence shown here is derived from an EMBL/GenBank/DDBJ whole genome shotgun (WGS) entry which is preliminary data.</text>
</comment>
<evidence type="ECO:0000256" key="4">
    <source>
        <dbReference type="SAM" id="MobiDB-lite"/>
    </source>
</evidence>
<feature type="domain" description="Homeobox" evidence="5">
    <location>
        <begin position="104"/>
        <end position="169"/>
    </location>
</feature>
<dbReference type="EMBL" id="PYDT01000008">
    <property type="protein sequence ID" value="THU54079.1"/>
    <property type="molecule type" value="Genomic_DNA"/>
</dbReference>
<accession>A0A4S8IZL2</accession>
<dbReference type="PANTHER" id="PTHR46777:SF5">
    <property type="entry name" value="WUSCHEL-RELATED HOMEOBOX 13"/>
    <property type="match status" value="1"/>
</dbReference>
<feature type="compositionally biased region" description="Polar residues" evidence="4">
    <location>
        <begin position="226"/>
        <end position="247"/>
    </location>
</feature>
<dbReference type="PANTHER" id="PTHR46777">
    <property type="entry name" value="WUSCHEL-RELATED HOMEOBOX 13"/>
    <property type="match status" value="1"/>
</dbReference>
<proteinExistence type="predicted"/>
<keyword evidence="2 3" id="KW-0539">Nucleus</keyword>
<dbReference type="Gene3D" id="1.10.10.60">
    <property type="entry name" value="Homeodomain-like"/>
    <property type="match status" value="1"/>
</dbReference>
<dbReference type="InterPro" id="IPR044559">
    <property type="entry name" value="WOX13-like"/>
</dbReference>
<evidence type="ECO:0000256" key="3">
    <source>
        <dbReference type="RuleBase" id="RU000682"/>
    </source>
</evidence>
<keyword evidence="7" id="KW-1185">Reference proteome</keyword>
<dbReference type="SMART" id="SM00389">
    <property type="entry name" value="HOX"/>
    <property type="match status" value="1"/>
</dbReference>
<dbReference type="CDD" id="cd00086">
    <property type="entry name" value="homeodomain"/>
    <property type="match status" value="1"/>
</dbReference>